<dbReference type="UniPathway" id="UPA00074">
    <property type="reaction ID" value="UER00133"/>
</dbReference>
<comment type="pathway">
    <text evidence="2">Purine metabolism; IMP biosynthesis via de novo pathway; 5-formamido-1-(5-phospho-D-ribosyl)imidazole-4-carboxamide from 5-amino-1-(5-phospho-D-ribosyl)imidazole-4-carboxamide (10-formyl THF route): step 1/1.</text>
</comment>
<dbReference type="SMART" id="SM00798">
    <property type="entry name" value="AICARFT_IMPCHas"/>
    <property type="match status" value="1"/>
</dbReference>
<comment type="pathway">
    <text evidence="1">Purine metabolism; IMP biosynthesis via de novo pathway; IMP from 5-formamido-1-(5-phospho-D-ribosyl)imidazole-4-carboxamide: step 1/1.</text>
</comment>
<dbReference type="SMART" id="SM00851">
    <property type="entry name" value="MGS"/>
    <property type="match status" value="1"/>
</dbReference>
<keyword evidence="6" id="KW-0378">Hydrolase</keyword>
<evidence type="ECO:0000256" key="4">
    <source>
        <dbReference type="ARBA" id="ARBA00022679"/>
    </source>
</evidence>
<proteinExistence type="inferred from homology"/>
<name>A0A382AY14_9ZZZZ</name>
<feature type="domain" description="MGS-like" evidence="8">
    <location>
        <begin position="1"/>
        <end position="143"/>
    </location>
</feature>
<evidence type="ECO:0000256" key="6">
    <source>
        <dbReference type="ARBA" id="ARBA00022801"/>
    </source>
</evidence>
<keyword evidence="7" id="KW-0511">Multifunctional enzyme</keyword>
<gene>
    <name evidence="9" type="ORF">METZ01_LOCUS159284</name>
</gene>
<dbReference type="AlphaFoldDB" id="A0A382AY14"/>
<evidence type="ECO:0000259" key="8">
    <source>
        <dbReference type="PROSITE" id="PS51855"/>
    </source>
</evidence>
<dbReference type="GO" id="GO:0003937">
    <property type="term" value="F:IMP cyclohydrolase activity"/>
    <property type="evidence" value="ECO:0007669"/>
    <property type="project" value="InterPro"/>
</dbReference>
<dbReference type="Pfam" id="PF01808">
    <property type="entry name" value="AICARFT_IMPCHas"/>
    <property type="match status" value="1"/>
</dbReference>
<dbReference type="FunFam" id="3.40.50.1380:FF:000001">
    <property type="entry name" value="Bifunctional purine biosynthesis protein PurH"/>
    <property type="match status" value="1"/>
</dbReference>
<keyword evidence="4" id="KW-0808">Transferase</keyword>
<dbReference type="GO" id="GO:0005829">
    <property type="term" value="C:cytosol"/>
    <property type="evidence" value="ECO:0007669"/>
    <property type="project" value="TreeGrafter"/>
</dbReference>
<dbReference type="Gene3D" id="3.40.50.1380">
    <property type="entry name" value="Methylglyoxal synthase-like domain"/>
    <property type="match status" value="1"/>
</dbReference>
<dbReference type="SUPFAM" id="SSF52335">
    <property type="entry name" value="Methylglyoxal synthase-like"/>
    <property type="match status" value="1"/>
</dbReference>
<dbReference type="PANTHER" id="PTHR11692:SF0">
    <property type="entry name" value="BIFUNCTIONAL PURINE BIOSYNTHESIS PROTEIN ATIC"/>
    <property type="match status" value="1"/>
</dbReference>
<dbReference type="PROSITE" id="PS51855">
    <property type="entry name" value="MGS"/>
    <property type="match status" value="1"/>
</dbReference>
<dbReference type="SUPFAM" id="SSF53927">
    <property type="entry name" value="Cytidine deaminase-like"/>
    <property type="match status" value="1"/>
</dbReference>
<feature type="non-terminal residue" evidence="9">
    <location>
        <position position="402"/>
    </location>
</feature>
<dbReference type="GO" id="GO:0004643">
    <property type="term" value="F:phosphoribosylaminoimidazolecarboxamide formyltransferase activity"/>
    <property type="evidence" value="ECO:0007669"/>
    <property type="project" value="InterPro"/>
</dbReference>
<dbReference type="CDD" id="cd01421">
    <property type="entry name" value="IMPCH"/>
    <property type="match status" value="1"/>
</dbReference>
<dbReference type="InterPro" id="IPR024051">
    <property type="entry name" value="AICAR_Tfase_dup_dom_sf"/>
</dbReference>
<keyword evidence="5" id="KW-0658">Purine biosynthesis</keyword>
<dbReference type="GO" id="GO:0006189">
    <property type="term" value="P:'de novo' IMP biosynthetic process"/>
    <property type="evidence" value="ECO:0007669"/>
    <property type="project" value="UniProtKB-UniPathway"/>
</dbReference>
<evidence type="ECO:0000256" key="3">
    <source>
        <dbReference type="ARBA" id="ARBA00007667"/>
    </source>
</evidence>
<dbReference type="Pfam" id="PF02142">
    <property type="entry name" value="MGS"/>
    <property type="match status" value="1"/>
</dbReference>
<dbReference type="InterPro" id="IPR016193">
    <property type="entry name" value="Cytidine_deaminase-like"/>
</dbReference>
<evidence type="ECO:0000313" key="9">
    <source>
        <dbReference type="EMBL" id="SVB06430.1"/>
    </source>
</evidence>
<dbReference type="InterPro" id="IPR036914">
    <property type="entry name" value="MGS-like_dom_sf"/>
</dbReference>
<evidence type="ECO:0000256" key="1">
    <source>
        <dbReference type="ARBA" id="ARBA00004844"/>
    </source>
</evidence>
<comment type="similarity">
    <text evidence="3">Belongs to the PurH family.</text>
</comment>
<evidence type="ECO:0000256" key="5">
    <source>
        <dbReference type="ARBA" id="ARBA00022755"/>
    </source>
</evidence>
<sequence length="402" mass="42677">MRALLSVSDKSNLVEFARGLVDRGYELVSTGGTARTLAEAKLPVTAVSTVTGFPEMMDGRVKTLHPAVHGGILARRDRPDDLEAIGGQGIETIDVVVVNLYPFARAAADPSTTVEALVEEIDIGGPSLVRAAAKNFRHVVVVVDPADYPDTMAQLDRAGGPTPDFRLSLATKAFSHTRSYDETIARALAGVRVTDGAFSRGAPPILDLTSDTLTLQATRQRSLRYGENPHQSAALFADGVLGFGGAQFVQGKELSYTNLLDLDAAARLMLEFGETAAVVVKHMNPCGVAIADSLHEAYIAAREVDPLSAFGGIVGLNRTIDRETATAITSTFIEAVVAPNADADARAVLATKKNLRLVLADCKTSASDPRMSRELRSILGAILVQEQDRVSEAVSTWGDPEA</sequence>
<dbReference type="Gene3D" id="3.40.140.20">
    <property type="match status" value="1"/>
</dbReference>
<dbReference type="PANTHER" id="PTHR11692">
    <property type="entry name" value="BIFUNCTIONAL PURINE BIOSYNTHESIS PROTEIN PURH"/>
    <property type="match status" value="1"/>
</dbReference>
<dbReference type="EMBL" id="UINC01027347">
    <property type="protein sequence ID" value="SVB06430.1"/>
    <property type="molecule type" value="Genomic_DNA"/>
</dbReference>
<organism evidence="9">
    <name type="scientific">marine metagenome</name>
    <dbReference type="NCBI Taxonomy" id="408172"/>
    <lineage>
        <taxon>unclassified sequences</taxon>
        <taxon>metagenomes</taxon>
        <taxon>ecological metagenomes</taxon>
    </lineage>
</organism>
<reference evidence="9" key="1">
    <citation type="submission" date="2018-05" db="EMBL/GenBank/DDBJ databases">
        <authorList>
            <person name="Lanie J.A."/>
            <person name="Ng W.-L."/>
            <person name="Kazmierczak K.M."/>
            <person name="Andrzejewski T.M."/>
            <person name="Davidsen T.M."/>
            <person name="Wayne K.J."/>
            <person name="Tettelin H."/>
            <person name="Glass J.I."/>
            <person name="Rusch D."/>
            <person name="Podicherti R."/>
            <person name="Tsui H.-C.T."/>
            <person name="Winkler M.E."/>
        </authorList>
    </citation>
    <scope>NUCLEOTIDE SEQUENCE</scope>
</reference>
<dbReference type="NCBIfam" id="NF002049">
    <property type="entry name" value="PRK00881.1"/>
    <property type="match status" value="1"/>
</dbReference>
<accession>A0A382AY14</accession>
<dbReference type="InterPro" id="IPR002695">
    <property type="entry name" value="PurH-like"/>
</dbReference>
<dbReference type="InterPro" id="IPR011607">
    <property type="entry name" value="MGS-like_dom"/>
</dbReference>
<evidence type="ECO:0000256" key="7">
    <source>
        <dbReference type="ARBA" id="ARBA00023268"/>
    </source>
</evidence>
<evidence type="ECO:0000256" key="2">
    <source>
        <dbReference type="ARBA" id="ARBA00004954"/>
    </source>
</evidence>
<protein>
    <recommendedName>
        <fullName evidence="8">MGS-like domain-containing protein</fullName>
    </recommendedName>
</protein>